<accession>A0A8H4XHB0</accession>
<protein>
    <submittedName>
        <fullName evidence="2">Uncharacterized protein</fullName>
    </submittedName>
</protein>
<gene>
    <name evidence="2" type="ORF">FZEAL_8792</name>
</gene>
<name>A0A8H4XHB0_9HYPO</name>
<dbReference type="Proteomes" id="UP000635477">
    <property type="component" value="Unassembled WGS sequence"/>
</dbReference>
<feature type="signal peptide" evidence="1">
    <location>
        <begin position="1"/>
        <end position="24"/>
    </location>
</feature>
<comment type="caution">
    <text evidence="2">The sequence shown here is derived from an EMBL/GenBank/DDBJ whole genome shotgun (WGS) entry which is preliminary data.</text>
</comment>
<evidence type="ECO:0000313" key="2">
    <source>
        <dbReference type="EMBL" id="KAF4974288.1"/>
    </source>
</evidence>
<reference evidence="2" key="1">
    <citation type="journal article" date="2020" name="BMC Genomics">
        <title>Correction to: Identification and distribution of gene clusters required for synthesis of sphingolipid metabolism inhibitors in diverse species of the filamentous fungus Fusarium.</title>
        <authorList>
            <person name="Kim H.S."/>
            <person name="Lohmar J.M."/>
            <person name="Busman M."/>
            <person name="Brown D.W."/>
            <person name="Naumann T.A."/>
            <person name="Divon H.H."/>
            <person name="Lysoe E."/>
            <person name="Uhlig S."/>
            <person name="Proctor R.H."/>
        </authorList>
    </citation>
    <scope>NUCLEOTIDE SEQUENCE</scope>
    <source>
        <strain evidence="2">NRRL 22465</strain>
    </source>
</reference>
<feature type="chain" id="PRO_5034637832" evidence="1">
    <location>
        <begin position="25"/>
        <end position="168"/>
    </location>
</feature>
<keyword evidence="3" id="KW-1185">Reference proteome</keyword>
<dbReference type="AlphaFoldDB" id="A0A8H4XHB0"/>
<proteinExistence type="predicted"/>
<dbReference type="OrthoDB" id="4965548at2759"/>
<organism evidence="2 3">
    <name type="scientific">Fusarium zealandicum</name>
    <dbReference type="NCBI Taxonomy" id="1053134"/>
    <lineage>
        <taxon>Eukaryota</taxon>
        <taxon>Fungi</taxon>
        <taxon>Dikarya</taxon>
        <taxon>Ascomycota</taxon>
        <taxon>Pezizomycotina</taxon>
        <taxon>Sordariomycetes</taxon>
        <taxon>Hypocreomycetidae</taxon>
        <taxon>Hypocreales</taxon>
        <taxon>Nectriaceae</taxon>
        <taxon>Fusarium</taxon>
        <taxon>Fusarium staphyleae species complex</taxon>
    </lineage>
</organism>
<keyword evidence="1" id="KW-0732">Signal</keyword>
<evidence type="ECO:0000256" key="1">
    <source>
        <dbReference type="SAM" id="SignalP"/>
    </source>
</evidence>
<evidence type="ECO:0000313" key="3">
    <source>
        <dbReference type="Proteomes" id="UP000635477"/>
    </source>
</evidence>
<reference evidence="2" key="2">
    <citation type="submission" date="2020-05" db="EMBL/GenBank/DDBJ databases">
        <authorList>
            <person name="Kim H.-S."/>
            <person name="Proctor R.H."/>
            <person name="Brown D.W."/>
        </authorList>
    </citation>
    <scope>NUCLEOTIDE SEQUENCE</scope>
    <source>
        <strain evidence="2">NRRL 22465</strain>
    </source>
</reference>
<dbReference type="EMBL" id="JABEYC010000778">
    <property type="protein sequence ID" value="KAF4974288.1"/>
    <property type="molecule type" value="Genomic_DNA"/>
</dbReference>
<sequence length="168" mass="18988">MVFSTNVLATIAAGMLAFPSVANAQCLAVRTYQQSRPLMDDVISMELWDSGVKVCQQRAAKFFADNEDFYQWDCDDLHVPETSWRVQARENGKQIHVQTLSEVGEVVLDYDMTMENFNEETWCSTMTDNGCKLQDTSFEACSWTADLCFPDRHTCSLCDGRVTCDVPP</sequence>